<evidence type="ECO:0000313" key="3">
    <source>
        <dbReference type="EMBL" id="KAJ7104481.1"/>
    </source>
</evidence>
<dbReference type="Proteomes" id="UP001222325">
    <property type="component" value="Unassembled WGS sequence"/>
</dbReference>
<reference evidence="3" key="1">
    <citation type="submission" date="2023-03" db="EMBL/GenBank/DDBJ databases">
        <title>Massive genome expansion in bonnet fungi (Mycena s.s.) driven by repeated elements and novel gene families across ecological guilds.</title>
        <authorList>
            <consortium name="Lawrence Berkeley National Laboratory"/>
            <person name="Harder C.B."/>
            <person name="Miyauchi S."/>
            <person name="Viragh M."/>
            <person name="Kuo A."/>
            <person name="Thoen E."/>
            <person name="Andreopoulos B."/>
            <person name="Lu D."/>
            <person name="Skrede I."/>
            <person name="Drula E."/>
            <person name="Henrissat B."/>
            <person name="Morin E."/>
            <person name="Kohler A."/>
            <person name="Barry K."/>
            <person name="LaButti K."/>
            <person name="Morin E."/>
            <person name="Salamov A."/>
            <person name="Lipzen A."/>
            <person name="Mereny Z."/>
            <person name="Hegedus B."/>
            <person name="Baldrian P."/>
            <person name="Stursova M."/>
            <person name="Weitz H."/>
            <person name="Taylor A."/>
            <person name="Grigoriev I.V."/>
            <person name="Nagy L.G."/>
            <person name="Martin F."/>
            <person name="Kauserud H."/>
        </authorList>
    </citation>
    <scope>NUCLEOTIDE SEQUENCE</scope>
    <source>
        <strain evidence="3">CBHHK173m</strain>
    </source>
</reference>
<name>A0AAD6UM88_9AGAR</name>
<feature type="domain" description="Fungal-type protein kinase" evidence="2">
    <location>
        <begin position="535"/>
        <end position="626"/>
    </location>
</feature>
<dbReference type="PROSITE" id="PS00109">
    <property type="entry name" value="PROTEIN_KINASE_TYR"/>
    <property type="match status" value="1"/>
</dbReference>
<dbReference type="InterPro" id="IPR011009">
    <property type="entry name" value="Kinase-like_dom_sf"/>
</dbReference>
<dbReference type="SUPFAM" id="SSF56112">
    <property type="entry name" value="Protein kinase-like (PK-like)"/>
    <property type="match status" value="1"/>
</dbReference>
<dbReference type="Pfam" id="PF17667">
    <property type="entry name" value="Pkinase_fungal"/>
    <property type="match status" value="1"/>
</dbReference>
<feature type="compositionally biased region" description="Pro residues" evidence="1">
    <location>
        <begin position="1"/>
        <end position="11"/>
    </location>
</feature>
<comment type="caution">
    <text evidence="3">The sequence shown here is derived from an EMBL/GenBank/DDBJ whole genome shotgun (WGS) entry which is preliminary data.</text>
</comment>
<keyword evidence="4" id="KW-1185">Reference proteome</keyword>
<dbReference type="InterPro" id="IPR040976">
    <property type="entry name" value="Pkinase_fungal"/>
</dbReference>
<dbReference type="InterPro" id="IPR008266">
    <property type="entry name" value="Tyr_kinase_AS"/>
</dbReference>
<feature type="region of interest" description="Disordered" evidence="1">
    <location>
        <begin position="1"/>
        <end position="29"/>
    </location>
</feature>
<gene>
    <name evidence="3" type="ORF">B0H15DRAFT_942462</name>
</gene>
<dbReference type="AlphaFoldDB" id="A0AAD6UM88"/>
<organism evidence="3 4">
    <name type="scientific">Mycena belliarum</name>
    <dbReference type="NCBI Taxonomy" id="1033014"/>
    <lineage>
        <taxon>Eukaryota</taxon>
        <taxon>Fungi</taxon>
        <taxon>Dikarya</taxon>
        <taxon>Basidiomycota</taxon>
        <taxon>Agaricomycotina</taxon>
        <taxon>Agaricomycetes</taxon>
        <taxon>Agaricomycetidae</taxon>
        <taxon>Agaricales</taxon>
        <taxon>Marasmiineae</taxon>
        <taxon>Mycenaceae</taxon>
        <taxon>Mycena</taxon>
    </lineage>
</organism>
<evidence type="ECO:0000256" key="1">
    <source>
        <dbReference type="SAM" id="MobiDB-lite"/>
    </source>
</evidence>
<dbReference type="EMBL" id="JARJCN010000001">
    <property type="protein sequence ID" value="KAJ7104481.1"/>
    <property type="molecule type" value="Genomic_DNA"/>
</dbReference>
<dbReference type="GO" id="GO:0004672">
    <property type="term" value="F:protein kinase activity"/>
    <property type="evidence" value="ECO:0007669"/>
    <property type="project" value="InterPro"/>
</dbReference>
<proteinExistence type="predicted"/>
<evidence type="ECO:0000313" key="4">
    <source>
        <dbReference type="Proteomes" id="UP001222325"/>
    </source>
</evidence>
<accession>A0AAD6UM88</accession>
<protein>
    <recommendedName>
        <fullName evidence="2">Fungal-type protein kinase domain-containing protein</fullName>
    </recommendedName>
</protein>
<dbReference type="Gene3D" id="1.10.510.10">
    <property type="entry name" value="Transferase(Phosphotransferase) domain 1"/>
    <property type="match status" value="1"/>
</dbReference>
<evidence type="ECO:0000259" key="2">
    <source>
        <dbReference type="Pfam" id="PF17667"/>
    </source>
</evidence>
<sequence length="751" mass="81824">MDRTTPPPPSNPMNNEATPSGTGAAPSVLGLYEATASEQRGAYMQLLQPGREPAHVASLAVQTQPFVLPAPLDSESTLLQSDPEYFAHCLQTLESTPATGVAGGPSTAEHRELQSLNSRYCDRHFDGRVVRSPLEVVLARLGSRELAEKLVHLTATARPNIDENLKQQVLAHAKAESDPSSKPEARSIDGRYWLVRLADTAAATPSPPLAVTYAPTRAAELPAQQHLGYLQRRKCDAALRPAAAAQSTIANIMVNVEFTQVDPPSVDFNPLIGASAGVTKYRQAILNAHDLLTCQPTRLFVPTLSFHGKGEQASLFVSILSQERLELAVIENCFSWDGLPTVAALLHLFRSASLYQLGYNPLFVYAFTSPPPNFLLGDAIPTEVAVPGAPGVVRLNGNRLSQLCSTPFGRATLVLQGELEETDERSPEVKISTPVVVKLCYISERRQWREKVVVDALYAADPTRPPAYAPKLLAAFGARTPPPIGSGPSASLPGSKRKASTLEEVPAPRPRHLEVMLFASPPNGLKLPLLSAAQFLSAAEQLLEAILDAFRRRVLHRDVSVNNILFADTQLLLIDWEIGSRVDEPWVNTPGNVIGTLDTMSGASLANDTPLPHDDVESAVYVLLKVLTQRYVPSADSKAEWEEHLEEYCWDDPSIKPRVLKMMRYCLWTDNLIVTTSSNILRLDGHDAYASLISSLLALPLPARRWDRHGIDSSDYDAVLSSLEVLVERAVAIVRSVDASSLEGNWELGPR</sequence>
<feature type="region of interest" description="Disordered" evidence="1">
    <location>
        <begin position="484"/>
        <end position="504"/>
    </location>
</feature>